<evidence type="ECO:0000256" key="4">
    <source>
        <dbReference type="ARBA" id="ARBA00022729"/>
    </source>
</evidence>
<comment type="subunit">
    <text evidence="9">Monomer. Homodimer; disulfide-linked. Occurs in both reduced and oxidized monomeric form. Oxidative conditions increase homodimerization. Interacts with CANX. Interacts with ATP2A2.</text>
</comment>
<reference evidence="13" key="1">
    <citation type="submission" date="2025-08" db="UniProtKB">
        <authorList>
            <consortium name="Ensembl"/>
        </authorList>
    </citation>
    <scope>IDENTIFICATION</scope>
</reference>
<keyword evidence="5 11" id="KW-1133">Transmembrane helix</keyword>
<evidence type="ECO:0000256" key="6">
    <source>
        <dbReference type="ARBA" id="ARBA00023136"/>
    </source>
</evidence>
<protein>
    <recommendedName>
        <fullName evidence="2">Thioredoxin-related transmembrane protein 2</fullName>
    </recommendedName>
    <alternativeName>
        <fullName evidence="8">Thioredoxin domain-containing protein 14</fullName>
    </alternativeName>
</protein>
<evidence type="ECO:0000256" key="10">
    <source>
        <dbReference type="SAM" id="MobiDB-lite"/>
    </source>
</evidence>
<dbReference type="GO" id="GO:0005789">
    <property type="term" value="C:endoplasmic reticulum membrane"/>
    <property type="evidence" value="ECO:0007669"/>
    <property type="project" value="Ensembl"/>
</dbReference>
<evidence type="ECO:0000259" key="12">
    <source>
        <dbReference type="PROSITE" id="PS51352"/>
    </source>
</evidence>
<dbReference type="GO" id="GO:0031966">
    <property type="term" value="C:mitochondrial membrane"/>
    <property type="evidence" value="ECO:0007669"/>
    <property type="project" value="UniProtKB-SubCell"/>
</dbReference>
<dbReference type="GO" id="GO:0007420">
    <property type="term" value="P:brain development"/>
    <property type="evidence" value="ECO:0007669"/>
    <property type="project" value="Ensembl"/>
</dbReference>
<reference evidence="13" key="2">
    <citation type="submission" date="2025-09" db="UniProtKB">
        <authorList>
            <consortium name="Ensembl"/>
        </authorList>
    </citation>
    <scope>IDENTIFICATION</scope>
</reference>
<dbReference type="PANTHER" id="PTHR15853">
    <property type="entry name" value="THIOREDOXIN-RELATED"/>
    <property type="match status" value="1"/>
</dbReference>
<dbReference type="GO" id="GO:0044233">
    <property type="term" value="C:mitochondria-associated endoplasmic reticulum membrane contact site"/>
    <property type="evidence" value="ECO:0007669"/>
    <property type="project" value="Ensembl"/>
</dbReference>
<dbReference type="AlphaFoldDB" id="A0A8C5L852"/>
<evidence type="ECO:0000256" key="8">
    <source>
        <dbReference type="ARBA" id="ARBA00032391"/>
    </source>
</evidence>
<comment type="function">
    <text evidence="7">Endoplasmic reticulum and mitochondria-associated protein that probably functions as a regulator of cellular redox state and thereby regulates protein post-translational modification, protein folding and mitochondrial activity. Indirectly regulates neuronal proliferation, migration, and organization in the developing brain.</text>
</comment>
<feature type="transmembrane region" description="Helical" evidence="11">
    <location>
        <begin position="90"/>
        <end position="111"/>
    </location>
</feature>
<evidence type="ECO:0000313" key="13">
    <source>
        <dbReference type="Ensembl" id="ENSJJAP00000019638.1"/>
    </source>
</evidence>
<keyword evidence="3 11" id="KW-0812">Transmembrane</keyword>
<dbReference type="Ensembl" id="ENSJJAT00000026175.1">
    <property type="protein sequence ID" value="ENSJJAP00000019638.1"/>
    <property type="gene ID" value="ENSJJAG00000020541.1"/>
</dbReference>
<evidence type="ECO:0000256" key="1">
    <source>
        <dbReference type="ARBA" id="ARBA00004583"/>
    </source>
</evidence>
<dbReference type="CDD" id="cd02962">
    <property type="entry name" value="TMX2"/>
    <property type="match status" value="1"/>
</dbReference>
<proteinExistence type="predicted"/>
<evidence type="ECO:0000256" key="9">
    <source>
        <dbReference type="ARBA" id="ARBA00047020"/>
    </source>
</evidence>
<feature type="domain" description="Thioredoxin" evidence="12">
    <location>
        <begin position="100"/>
        <end position="255"/>
    </location>
</feature>
<dbReference type="GO" id="GO:0015036">
    <property type="term" value="F:disulfide oxidoreductase activity"/>
    <property type="evidence" value="ECO:0007669"/>
    <property type="project" value="Ensembl"/>
</dbReference>
<dbReference type="InterPro" id="IPR036249">
    <property type="entry name" value="Thioredoxin-like_sf"/>
</dbReference>
<name>A0A8C5L852_JACJA</name>
<keyword evidence="4" id="KW-0732">Signal</keyword>
<evidence type="ECO:0000256" key="11">
    <source>
        <dbReference type="SAM" id="Phobius"/>
    </source>
</evidence>
<sequence>MAVLAPLIALLYSVPRLSRWLARPYCLLSALLSAAFLLVRKLPPLCHGLPTQREDGNPCDFDWVSARVRITVEQHVGNIFMFSKVANAILFFRLDVRMGLLYITLCIVFLMTCKPPLYMGPEYIKYFNDKTIDEELERDKRVTWIVEFFANWSNDCQSFAPIYADLSLKYNCTGLNFGKVDVGRYTDVSTRYKVSTSPLTKQLPTLILFQGGKEVMRRPQIDKKGRAVSWTFSEENVIREFNLNELYQRAKKLSKGGDNIQEEQPVEDEQSKKDK</sequence>
<dbReference type="InterPro" id="IPR039101">
    <property type="entry name" value="TMX2"/>
</dbReference>
<evidence type="ECO:0000313" key="14">
    <source>
        <dbReference type="Proteomes" id="UP000694385"/>
    </source>
</evidence>
<organism evidence="13 14">
    <name type="scientific">Jaculus jaculus</name>
    <name type="common">Lesser Egyptian jerboa</name>
    <dbReference type="NCBI Taxonomy" id="51337"/>
    <lineage>
        <taxon>Eukaryota</taxon>
        <taxon>Metazoa</taxon>
        <taxon>Chordata</taxon>
        <taxon>Craniata</taxon>
        <taxon>Vertebrata</taxon>
        <taxon>Euteleostomi</taxon>
        <taxon>Mammalia</taxon>
        <taxon>Eutheria</taxon>
        <taxon>Euarchontoglires</taxon>
        <taxon>Glires</taxon>
        <taxon>Rodentia</taxon>
        <taxon>Myomorpha</taxon>
        <taxon>Dipodoidea</taxon>
        <taxon>Dipodidae</taxon>
        <taxon>Dipodinae</taxon>
        <taxon>Jaculus</taxon>
    </lineage>
</organism>
<dbReference type="PROSITE" id="PS51352">
    <property type="entry name" value="THIOREDOXIN_2"/>
    <property type="match status" value="1"/>
</dbReference>
<dbReference type="InterPro" id="IPR013766">
    <property type="entry name" value="Thioredoxin_domain"/>
</dbReference>
<feature type="transmembrane region" description="Helical" evidence="11">
    <location>
        <begin position="20"/>
        <end position="39"/>
    </location>
</feature>
<feature type="region of interest" description="Disordered" evidence="10">
    <location>
        <begin position="254"/>
        <end position="275"/>
    </location>
</feature>
<keyword evidence="6 11" id="KW-0472">Membrane</keyword>
<dbReference type="InterPro" id="IPR037463">
    <property type="entry name" value="TMX2_thioredoxin_dom"/>
</dbReference>
<evidence type="ECO:0000256" key="2">
    <source>
        <dbReference type="ARBA" id="ARBA00016033"/>
    </source>
</evidence>
<dbReference type="Proteomes" id="UP000694385">
    <property type="component" value="Unassembled WGS sequence"/>
</dbReference>
<keyword evidence="14" id="KW-1185">Reference proteome</keyword>
<dbReference type="SUPFAM" id="SSF52833">
    <property type="entry name" value="Thioredoxin-like"/>
    <property type="match status" value="1"/>
</dbReference>
<dbReference type="Pfam" id="PF00085">
    <property type="entry name" value="Thioredoxin"/>
    <property type="match status" value="1"/>
</dbReference>
<accession>A0A8C5L852</accession>
<evidence type="ECO:0000256" key="7">
    <source>
        <dbReference type="ARBA" id="ARBA00023427"/>
    </source>
</evidence>
<evidence type="ECO:0000256" key="3">
    <source>
        <dbReference type="ARBA" id="ARBA00022692"/>
    </source>
</evidence>
<dbReference type="GeneTree" id="ENSGT00390000003751"/>
<dbReference type="Gene3D" id="3.40.30.10">
    <property type="entry name" value="Glutaredoxin"/>
    <property type="match status" value="1"/>
</dbReference>
<comment type="subcellular location">
    <subcellularLocation>
        <location evidence="1">Mitochondrion membrane</location>
        <topology evidence="1">Single-pass type I membrane protein</topology>
    </subcellularLocation>
</comment>
<dbReference type="OMA" id="TWIIEFF"/>
<gene>
    <name evidence="13" type="primary">Tmx2</name>
</gene>
<evidence type="ECO:0000256" key="5">
    <source>
        <dbReference type="ARBA" id="ARBA00022989"/>
    </source>
</evidence>
<dbReference type="GO" id="GO:0042802">
    <property type="term" value="F:identical protein binding"/>
    <property type="evidence" value="ECO:0007669"/>
    <property type="project" value="Ensembl"/>
</dbReference>
<dbReference type="PANTHER" id="PTHR15853:SF0">
    <property type="entry name" value="THIOREDOXIN-RELATED TRANSMEMBRANE PROTEIN 2"/>
    <property type="match status" value="1"/>
</dbReference>